<proteinExistence type="predicted"/>
<keyword evidence="1" id="KW-0812">Transmembrane</keyword>
<dbReference type="OrthoDB" id="1854593at2759"/>
<dbReference type="AlphaFoldDB" id="A0A816EI25"/>
<accession>A0A816EI25</accession>
<dbReference type="EMBL" id="CAJNOM010003497">
    <property type="protein sequence ID" value="CAF1646267.1"/>
    <property type="molecule type" value="Genomic_DNA"/>
</dbReference>
<dbReference type="Proteomes" id="UP000663832">
    <property type="component" value="Unassembled WGS sequence"/>
</dbReference>
<evidence type="ECO:0000313" key="3">
    <source>
        <dbReference type="EMBL" id="CAF1646267.1"/>
    </source>
</evidence>
<keyword evidence="4" id="KW-1185">Reference proteome</keyword>
<name>A0A816EI25_9BILA</name>
<protein>
    <submittedName>
        <fullName evidence="3">Uncharacterized protein</fullName>
    </submittedName>
</protein>
<keyword evidence="1" id="KW-1133">Transmembrane helix</keyword>
<keyword evidence="1" id="KW-0472">Membrane</keyword>
<sequence length="114" mass="13014">MIELPDLFHENRIPELTLSLILYIPIGLCLVLIRSVILLLLFVISSIFPKNSSLNQLLNEVISLILTFSYENQTVGNEEKDNRRAAKILVANRVSLFDEIVIQRFICNTNCKVV</sequence>
<organism evidence="3 4">
    <name type="scientific">Adineta steineri</name>
    <dbReference type="NCBI Taxonomy" id="433720"/>
    <lineage>
        <taxon>Eukaryota</taxon>
        <taxon>Metazoa</taxon>
        <taxon>Spiralia</taxon>
        <taxon>Gnathifera</taxon>
        <taxon>Rotifera</taxon>
        <taxon>Eurotatoria</taxon>
        <taxon>Bdelloidea</taxon>
        <taxon>Adinetida</taxon>
        <taxon>Adinetidae</taxon>
        <taxon>Adineta</taxon>
    </lineage>
</organism>
<dbReference type="Proteomes" id="UP000663877">
    <property type="component" value="Unassembled WGS sequence"/>
</dbReference>
<evidence type="ECO:0000313" key="2">
    <source>
        <dbReference type="EMBL" id="CAF1507288.1"/>
    </source>
</evidence>
<dbReference type="EMBL" id="CAJNOI010003149">
    <property type="protein sequence ID" value="CAF1507288.1"/>
    <property type="molecule type" value="Genomic_DNA"/>
</dbReference>
<reference evidence="3" key="1">
    <citation type="submission" date="2021-02" db="EMBL/GenBank/DDBJ databases">
        <authorList>
            <person name="Nowell W R."/>
        </authorList>
    </citation>
    <scope>NUCLEOTIDE SEQUENCE</scope>
</reference>
<evidence type="ECO:0000256" key="1">
    <source>
        <dbReference type="SAM" id="Phobius"/>
    </source>
</evidence>
<gene>
    <name evidence="2" type="ORF">BJG266_LOCUS43518</name>
    <name evidence="3" type="ORF">QVE165_LOCUS60452</name>
</gene>
<comment type="caution">
    <text evidence="3">The sequence shown here is derived from an EMBL/GenBank/DDBJ whole genome shotgun (WGS) entry which is preliminary data.</text>
</comment>
<feature type="transmembrane region" description="Helical" evidence="1">
    <location>
        <begin position="20"/>
        <end position="44"/>
    </location>
</feature>
<evidence type="ECO:0000313" key="4">
    <source>
        <dbReference type="Proteomes" id="UP000663832"/>
    </source>
</evidence>